<dbReference type="RefSeq" id="WP_172157707.1">
    <property type="nucleotide sequence ID" value="NZ_CP053564.1"/>
</dbReference>
<evidence type="ECO:0000313" key="2">
    <source>
        <dbReference type="EMBL" id="QJY46440.1"/>
    </source>
</evidence>
<sequence>MAGFANEDELHRYIGGIFETAMEDPELAPKLHGTGLVLRMQCTEPDSALVIDLPRGVVHRGSDPDVPAAHATMAMSTETANAYWQGKVNLTFAMARGKVKVEGTVTKLLQLAPLSKRLFPVYVERLRADGRDDLVVA</sequence>
<dbReference type="KEGG" id="pbro:HOP40_12015"/>
<dbReference type="AlphaFoldDB" id="A0A6M6JHA7"/>
<dbReference type="Proteomes" id="UP000505377">
    <property type="component" value="Chromosome"/>
</dbReference>
<keyword evidence="3" id="KW-1185">Reference proteome</keyword>
<dbReference type="InterPro" id="IPR036527">
    <property type="entry name" value="SCP2_sterol-bd_dom_sf"/>
</dbReference>
<evidence type="ECO:0000313" key="3">
    <source>
        <dbReference type="Proteomes" id="UP000505377"/>
    </source>
</evidence>
<dbReference type="InterPro" id="IPR003033">
    <property type="entry name" value="SCP2_sterol-bd_dom"/>
</dbReference>
<feature type="domain" description="SCP2" evidence="1">
    <location>
        <begin position="23"/>
        <end position="114"/>
    </location>
</feature>
<dbReference type="SUPFAM" id="SSF55718">
    <property type="entry name" value="SCP-like"/>
    <property type="match status" value="1"/>
</dbReference>
<gene>
    <name evidence="2" type="ORF">HOP40_12015</name>
</gene>
<protein>
    <submittedName>
        <fullName evidence="2">Sterol carrier protein</fullName>
    </submittedName>
</protein>
<dbReference type="EMBL" id="CP053564">
    <property type="protein sequence ID" value="QJY46440.1"/>
    <property type="molecule type" value="Genomic_DNA"/>
</dbReference>
<reference evidence="2 3" key="1">
    <citation type="submission" date="2020-05" db="EMBL/GenBank/DDBJ databases">
        <authorList>
            <person name="Mo P."/>
        </authorList>
    </citation>
    <scope>NUCLEOTIDE SEQUENCE [LARGE SCALE GENOMIC DNA]</scope>
    <source>
        <strain evidence="2 3">Gen01</strain>
    </source>
</reference>
<evidence type="ECO:0000259" key="1">
    <source>
        <dbReference type="Pfam" id="PF02036"/>
    </source>
</evidence>
<accession>A0A6M6JHA7</accession>
<dbReference type="Gene3D" id="3.30.1050.10">
    <property type="entry name" value="SCP2 sterol-binding domain"/>
    <property type="match status" value="1"/>
</dbReference>
<proteinExistence type="predicted"/>
<dbReference type="Pfam" id="PF02036">
    <property type="entry name" value="SCP2"/>
    <property type="match status" value="1"/>
</dbReference>
<name>A0A6M6JHA7_9PSEU</name>
<organism evidence="2 3">
    <name type="scientific">Pseudonocardia broussonetiae</name>
    <dbReference type="NCBI Taxonomy" id="2736640"/>
    <lineage>
        <taxon>Bacteria</taxon>
        <taxon>Bacillati</taxon>
        <taxon>Actinomycetota</taxon>
        <taxon>Actinomycetes</taxon>
        <taxon>Pseudonocardiales</taxon>
        <taxon>Pseudonocardiaceae</taxon>
        <taxon>Pseudonocardia</taxon>
    </lineage>
</organism>